<dbReference type="AlphaFoldDB" id="V2QDP9"/>
<accession>V2QDP9</accession>
<reference evidence="1" key="2">
    <citation type="submission" date="2022-05" db="EMBL/GenBank/DDBJ databases">
        <authorList>
            <person name="Proctor A.L."/>
            <person name="Phillips G.J."/>
            <person name="Wannemuehler M.J."/>
        </authorList>
    </citation>
    <scope>NUCLEOTIDE SEQUENCE</scope>
    <source>
        <strain evidence="1">ASF457</strain>
    </source>
</reference>
<gene>
    <name evidence="1" type="ORF">N508_000930</name>
</gene>
<dbReference type="eggNOG" id="ENOG502ZCJJ">
    <property type="taxonomic scope" value="Bacteria"/>
</dbReference>
<evidence type="ECO:0000313" key="2">
    <source>
        <dbReference type="Proteomes" id="UP000017429"/>
    </source>
</evidence>
<protein>
    <submittedName>
        <fullName evidence="1">Uncharacterized protein</fullName>
    </submittedName>
</protein>
<keyword evidence="2" id="KW-1185">Reference proteome</keyword>
<dbReference type="InterPro" id="IPR018306">
    <property type="entry name" value="Phage_T5_Orf172_DNA-bd"/>
</dbReference>
<dbReference type="EMBL" id="CP097562">
    <property type="protein sequence ID" value="USF23858.1"/>
    <property type="molecule type" value="Genomic_DNA"/>
</dbReference>
<dbReference type="Proteomes" id="UP000017429">
    <property type="component" value="Chromosome"/>
</dbReference>
<organism evidence="1 2">
    <name type="scientific">Mucispirillum schaedleri ASF457</name>
    <dbReference type="NCBI Taxonomy" id="1379858"/>
    <lineage>
        <taxon>Bacteria</taxon>
        <taxon>Pseudomonadati</taxon>
        <taxon>Deferribacterota</taxon>
        <taxon>Deferribacteres</taxon>
        <taxon>Deferribacterales</taxon>
        <taxon>Mucispirillaceae</taxon>
        <taxon>Mucispirillum</taxon>
    </lineage>
</organism>
<sequence length="236" mass="27020">MNDKKGIIYVMSTVVDGLIKIGQTETKQFKERMRYLESNGYRNVTGLKREFAIEVDEYDKKEIMLKTIFDKNRIGNTELFALDRNIAIQLLSSFDGEVIFPRNEEKEEIFDNATENRESRLIPDGEYYFKKQKSSDGGKTVQATAVIKNGFWTLSKGSILGINEDKGVSQKAKAARESMKFDEKGILLEDTKLGECTPSFAGVVIMNQSINGWSDWYDKDGKKLDTYRQVEKNEED</sequence>
<reference evidence="1" key="3">
    <citation type="submission" date="2022-06" db="EMBL/GenBank/DDBJ databases">
        <title>Resources to Facilitate Use of the Altered Schaedler Flora (ASF) Mouse Model to Study Microbiome Function.</title>
        <authorList>
            <person name="Proctor A."/>
            <person name="Parvinroo S."/>
            <person name="Richie T."/>
            <person name="Jia X."/>
            <person name="Lee S.T.M."/>
            <person name="Karp P.D."/>
            <person name="Paley S."/>
            <person name="Kostic A.D."/>
            <person name="Pierre J.F."/>
            <person name="Wannemuehler M.J."/>
            <person name="Phillips G.J."/>
        </authorList>
    </citation>
    <scope>NUCLEOTIDE SEQUENCE</scope>
    <source>
        <strain evidence="1">ASF457</strain>
    </source>
</reference>
<evidence type="ECO:0000313" key="1">
    <source>
        <dbReference type="EMBL" id="USF23858.1"/>
    </source>
</evidence>
<reference evidence="1" key="1">
    <citation type="journal article" date="2014" name="Genome Announc.">
        <title>Draft genome sequences of the altered schaedler flora, a defined bacterial community from gnotobiotic mice.</title>
        <authorList>
            <person name="Wannemuehler M.J."/>
            <person name="Overstreet A.M."/>
            <person name="Ward D.V."/>
            <person name="Phillips G.J."/>
        </authorList>
    </citation>
    <scope>NUCLEOTIDE SEQUENCE</scope>
    <source>
        <strain evidence="1">ASF457</strain>
    </source>
</reference>
<name>V2QDP9_9BACT</name>
<dbReference type="SMART" id="SM00974">
    <property type="entry name" value="T5orf172"/>
    <property type="match status" value="1"/>
</dbReference>
<dbReference type="KEGG" id="msch:N508_000930"/>
<dbReference type="OrthoDB" id="9798761at2"/>
<dbReference type="RefSeq" id="WP_023275228.1">
    <property type="nucleotide sequence ID" value="NZ_CP097562.1"/>
</dbReference>
<proteinExistence type="predicted"/>